<reference evidence="1 2" key="1">
    <citation type="submission" date="2019-12" db="EMBL/GenBank/DDBJ databases">
        <title>Endophytic bacteria associated with Panax ginseng seedlings.</title>
        <authorList>
            <person name="Park J.M."/>
            <person name="Shin R."/>
            <person name="Jo S.H."/>
        </authorList>
    </citation>
    <scope>NUCLEOTIDE SEQUENCE [LARGE SCALE GENOMIC DNA]</scope>
    <source>
        <strain evidence="1 2">PgKB32</strain>
    </source>
</reference>
<comment type="caution">
    <text evidence="1">The sequence shown here is derived from an EMBL/GenBank/DDBJ whole genome shotgun (WGS) entry which is preliminary data.</text>
</comment>
<proteinExistence type="predicted"/>
<accession>A0A6L5BXF5</accession>
<evidence type="ECO:0000313" key="1">
    <source>
        <dbReference type="EMBL" id="KAF2393028.1"/>
    </source>
</evidence>
<dbReference type="EMBL" id="JAAAXX010000001">
    <property type="protein sequence ID" value="KAF2393028.1"/>
    <property type="molecule type" value="Genomic_DNA"/>
</dbReference>
<sequence>MFAWLKMLFGEHSDERFREGFQASKIALAPGIDLSRSGADYNDPVVQEDWANWIEYERSKINAW</sequence>
<organism evidence="1 2">
    <name type="scientific">Pseudomonas frederiksbergensis</name>
    <dbReference type="NCBI Taxonomy" id="104087"/>
    <lineage>
        <taxon>Bacteria</taxon>
        <taxon>Pseudomonadati</taxon>
        <taxon>Pseudomonadota</taxon>
        <taxon>Gammaproteobacteria</taxon>
        <taxon>Pseudomonadales</taxon>
        <taxon>Pseudomonadaceae</taxon>
        <taxon>Pseudomonas</taxon>
    </lineage>
</organism>
<name>A0A6L5BXF5_9PSED</name>
<dbReference type="AlphaFoldDB" id="A0A6L5BXF5"/>
<protein>
    <submittedName>
        <fullName evidence="1">Uncharacterized protein</fullName>
    </submittedName>
</protein>
<dbReference type="RefSeq" id="WP_163908725.1">
    <property type="nucleotide sequence ID" value="NZ_JAAAXX010000001.1"/>
</dbReference>
<gene>
    <name evidence="1" type="ORF">FX983_00989</name>
</gene>
<evidence type="ECO:0000313" key="2">
    <source>
        <dbReference type="Proteomes" id="UP000475265"/>
    </source>
</evidence>
<dbReference type="Proteomes" id="UP000475265">
    <property type="component" value="Unassembled WGS sequence"/>
</dbReference>